<gene>
    <name evidence="4" type="ORF">B6D57_03215</name>
</gene>
<dbReference type="InterPro" id="IPR016047">
    <property type="entry name" value="M23ase_b-sheet_dom"/>
</dbReference>
<accession>A0A1W9S0W3</accession>
<dbReference type="PANTHER" id="PTHR21666:SF286">
    <property type="entry name" value="LIPOPROTEIN NLPD"/>
    <property type="match status" value="1"/>
</dbReference>
<dbReference type="InterPro" id="IPR050570">
    <property type="entry name" value="Cell_wall_metabolism_enzyme"/>
</dbReference>
<proteinExistence type="predicted"/>
<dbReference type="Pfam" id="PF01551">
    <property type="entry name" value="Peptidase_M23"/>
    <property type="match status" value="1"/>
</dbReference>
<sequence length="225" mass="25682">MREKKKRGIEVIIAPEKEGEIKNVYISPPVLIIILVGFILFVSGVGYLIYCYTHSLVDARLVTYLEEVKEKKERKIEIMEKTIPELESKLSEIRLAQDDVERKLQLDKLRGDEGNLKRYEKMSIGEALLSARTLRQRLETIYSRVKNMGDDSRRIPSLKPTKGWIYRKFGYYESPFTNTIQMHRGIDIVGKRGQPIVASADGVVIFSGLKGGYGLTVEIDHGNGY</sequence>
<dbReference type="EMBL" id="NATQ01000055">
    <property type="protein sequence ID" value="OQX90433.1"/>
    <property type="molecule type" value="Genomic_DNA"/>
</dbReference>
<dbReference type="Proteomes" id="UP000192611">
    <property type="component" value="Unassembled WGS sequence"/>
</dbReference>
<keyword evidence="2" id="KW-0812">Transmembrane</keyword>
<dbReference type="PANTHER" id="PTHR21666">
    <property type="entry name" value="PEPTIDASE-RELATED"/>
    <property type="match status" value="1"/>
</dbReference>
<reference evidence="5" key="1">
    <citation type="submission" date="2017-03" db="EMBL/GenBank/DDBJ databases">
        <title>Novel pathways for hydrocarbon cycling and metabolic interdependencies in hydrothermal sediment communities.</title>
        <authorList>
            <person name="Dombrowski N."/>
            <person name="Seitz K."/>
            <person name="Teske A."/>
            <person name="Baker B."/>
        </authorList>
    </citation>
    <scope>NUCLEOTIDE SEQUENCE [LARGE SCALE GENOMIC DNA]</scope>
</reference>
<feature type="non-terminal residue" evidence="4">
    <location>
        <position position="225"/>
    </location>
</feature>
<feature type="transmembrane region" description="Helical" evidence="2">
    <location>
        <begin position="30"/>
        <end position="50"/>
    </location>
</feature>
<protein>
    <recommendedName>
        <fullName evidence="3">M23ase beta-sheet core domain-containing protein</fullName>
    </recommendedName>
</protein>
<dbReference type="AlphaFoldDB" id="A0A1W9S0W3"/>
<keyword evidence="2" id="KW-1133">Transmembrane helix</keyword>
<evidence type="ECO:0000313" key="5">
    <source>
        <dbReference type="Proteomes" id="UP000192611"/>
    </source>
</evidence>
<feature type="domain" description="M23ase beta-sheet core" evidence="3">
    <location>
        <begin position="181"/>
        <end position="225"/>
    </location>
</feature>
<dbReference type="SUPFAM" id="SSF51261">
    <property type="entry name" value="Duplicated hybrid motif"/>
    <property type="match status" value="1"/>
</dbReference>
<evidence type="ECO:0000256" key="1">
    <source>
        <dbReference type="SAM" id="Coils"/>
    </source>
</evidence>
<evidence type="ECO:0000259" key="3">
    <source>
        <dbReference type="Pfam" id="PF01551"/>
    </source>
</evidence>
<feature type="coiled-coil region" evidence="1">
    <location>
        <begin position="62"/>
        <end position="96"/>
    </location>
</feature>
<evidence type="ECO:0000313" key="4">
    <source>
        <dbReference type="EMBL" id="OQX90433.1"/>
    </source>
</evidence>
<evidence type="ECO:0000256" key="2">
    <source>
        <dbReference type="SAM" id="Phobius"/>
    </source>
</evidence>
<keyword evidence="2" id="KW-0472">Membrane</keyword>
<organism evidence="4 5">
    <name type="scientific">Candidatus Coatesbacteria bacterium 4484_99</name>
    <dbReference type="NCBI Taxonomy" id="1970774"/>
    <lineage>
        <taxon>Bacteria</taxon>
        <taxon>Candidatus Coatesiibacteriota</taxon>
    </lineage>
</organism>
<name>A0A1W9S0W3_9BACT</name>
<keyword evidence="1" id="KW-0175">Coiled coil</keyword>
<dbReference type="Gene3D" id="2.70.70.10">
    <property type="entry name" value="Glucose Permease (Domain IIA)"/>
    <property type="match status" value="1"/>
</dbReference>
<dbReference type="GO" id="GO:0004222">
    <property type="term" value="F:metalloendopeptidase activity"/>
    <property type="evidence" value="ECO:0007669"/>
    <property type="project" value="TreeGrafter"/>
</dbReference>
<dbReference type="CDD" id="cd12797">
    <property type="entry name" value="M23_peptidase"/>
    <property type="match status" value="1"/>
</dbReference>
<comment type="caution">
    <text evidence="4">The sequence shown here is derived from an EMBL/GenBank/DDBJ whole genome shotgun (WGS) entry which is preliminary data.</text>
</comment>
<dbReference type="InterPro" id="IPR011055">
    <property type="entry name" value="Dup_hybrid_motif"/>
</dbReference>